<name>A0A022WEB5_TRIRU</name>
<dbReference type="InterPro" id="IPR036412">
    <property type="entry name" value="HAD-like_sf"/>
</dbReference>
<dbReference type="InterPro" id="IPR006551">
    <property type="entry name" value="Polynucleotide_phosphatase"/>
</dbReference>
<dbReference type="Pfam" id="PF13671">
    <property type="entry name" value="AAA_33"/>
    <property type="match status" value="1"/>
</dbReference>
<dbReference type="Pfam" id="PF08645">
    <property type="entry name" value="PNK3P"/>
    <property type="match status" value="1"/>
</dbReference>
<evidence type="ECO:0000256" key="1">
    <source>
        <dbReference type="SAM" id="MobiDB-lite"/>
    </source>
</evidence>
<dbReference type="NCBIfam" id="TIGR01662">
    <property type="entry name" value="HAD-SF-IIIA"/>
    <property type="match status" value="1"/>
</dbReference>
<dbReference type="GO" id="GO:0006281">
    <property type="term" value="P:DNA repair"/>
    <property type="evidence" value="ECO:0007669"/>
    <property type="project" value="TreeGrafter"/>
</dbReference>
<dbReference type="FunFam" id="3.40.50.300:FF:002548">
    <property type="entry name" value="DNA kinase/phosphatase Pnk1"/>
    <property type="match status" value="1"/>
</dbReference>
<dbReference type="Gene3D" id="3.40.50.300">
    <property type="entry name" value="P-loop containing nucleotide triphosphate hydrolases"/>
    <property type="match status" value="1"/>
</dbReference>
<dbReference type="EMBL" id="KK207720">
    <property type="protein sequence ID" value="EZF56438.1"/>
    <property type="molecule type" value="Genomic_DNA"/>
</dbReference>
<dbReference type="InterPro" id="IPR006549">
    <property type="entry name" value="HAD-SF_hydro_IIIA"/>
</dbReference>
<dbReference type="AlphaFoldDB" id="A0A022WEB5"/>
<proteinExistence type="predicted"/>
<gene>
    <name evidence="2" type="ORF">H103_01147</name>
</gene>
<evidence type="ECO:0000313" key="2">
    <source>
        <dbReference type="EMBL" id="EZF56438.1"/>
    </source>
</evidence>
<dbReference type="SUPFAM" id="SSF56784">
    <property type="entry name" value="HAD-like"/>
    <property type="match status" value="1"/>
</dbReference>
<organism evidence="2">
    <name type="scientific">Trichophyton rubrum CBS 288.86</name>
    <dbReference type="NCBI Taxonomy" id="1215330"/>
    <lineage>
        <taxon>Eukaryota</taxon>
        <taxon>Fungi</taxon>
        <taxon>Dikarya</taxon>
        <taxon>Ascomycota</taxon>
        <taxon>Pezizomycotina</taxon>
        <taxon>Eurotiomycetes</taxon>
        <taxon>Eurotiomycetidae</taxon>
        <taxon>Onygenales</taxon>
        <taxon>Arthrodermataceae</taxon>
        <taxon>Trichophyton</taxon>
    </lineage>
</organism>
<reference evidence="2" key="1">
    <citation type="submission" date="2014-02" db="EMBL/GenBank/DDBJ databases">
        <title>The Genome Sequence of Trichophyton rubrum (morphotype fischeri) CBS 288.86.</title>
        <authorList>
            <consortium name="The Broad Institute Genomics Platform"/>
            <person name="Cuomo C.A."/>
            <person name="White T.C."/>
            <person name="Graser Y."/>
            <person name="Martinez-Rossi N."/>
            <person name="Heitman J."/>
            <person name="Young S.K."/>
            <person name="Zeng Q."/>
            <person name="Gargeya S."/>
            <person name="Abouelleil A."/>
            <person name="Alvarado L."/>
            <person name="Chapman S.B."/>
            <person name="Gainer-Dewar J."/>
            <person name="Goldberg J."/>
            <person name="Griggs A."/>
            <person name="Gujja S."/>
            <person name="Hansen M."/>
            <person name="Howarth C."/>
            <person name="Imamovic A."/>
            <person name="Larimer J."/>
            <person name="Martinez D."/>
            <person name="Murphy C."/>
            <person name="Pearson M.D."/>
            <person name="Persinoti G."/>
            <person name="Poon T."/>
            <person name="Priest M."/>
            <person name="Roberts A.D."/>
            <person name="Saif S."/>
            <person name="Shea T.D."/>
            <person name="Sykes S.N."/>
            <person name="Wortman J."/>
            <person name="Nusbaum C."/>
            <person name="Birren B."/>
        </authorList>
    </citation>
    <scope>NUCLEOTIDE SEQUENCE [LARGE SCALE GENOMIC DNA]</scope>
    <source>
        <strain evidence="2">CBS 288.86</strain>
    </source>
</reference>
<dbReference type="PANTHER" id="PTHR12083">
    <property type="entry name" value="BIFUNCTIONAL POLYNUCLEOTIDE PHOSPHATASE/KINASE"/>
    <property type="match status" value="1"/>
</dbReference>
<dbReference type="NCBIfam" id="TIGR01664">
    <property type="entry name" value="DNA-3'-Pase"/>
    <property type="match status" value="1"/>
</dbReference>
<protein>
    <submittedName>
        <fullName evidence="2">Polynucleotide kinase 3'-phosphatase</fullName>
    </submittedName>
</protein>
<dbReference type="InterPro" id="IPR023214">
    <property type="entry name" value="HAD_sf"/>
</dbReference>
<dbReference type="HOGENOM" id="CLU_014938_3_1_1"/>
<dbReference type="SUPFAM" id="SSF52540">
    <property type="entry name" value="P-loop containing nucleoside triphosphate hydrolases"/>
    <property type="match status" value="1"/>
</dbReference>
<sequence length="501" mass="56071">MWLRRRLAYRAVYTSVCGQLNVVAVFPHFTMPSPGSKRPLSSTERAISPPTKKKVKVEASVTSQTVANFFKPASQKPTPSQPKKVSWHIVNNSCIVGRYLVGQKGETQKEEQSNEIKIAAFDFDHTLIMPKSNSRFSRSASDWKWWDASVPSKLKQLAADGYTLVIVSNQKAVSLKPDGKAKTGNSDSKSLSVLKEKITTMLDTLDLDVPVSIYAATQYDEYRKPRMGMWREMVKDLGLDMSDDVDDQEASRPIKTLDLESSIFVGDAAGRKGDHSCCDRNFAANVGIQFKTPEEFFRDEPPAPVEVDVFDPKNYMGMDTPSTDGLDKISSPFTKQSDTELVLLCGSPGSGKSTFYWKHLQPLGYERVNQDILKTRQKCLKVANENLLAGKSVAVDNTNANKSTRAEWISLAKSHSLPIRCIYLSTPISVCKHNDAVRAANLNQESLNPESRTKLPGMAFSEYARRFEEPDVSEGFKDVFSVVFQFDGDKEAREIWGQYWI</sequence>
<dbReference type="PANTHER" id="PTHR12083:SF9">
    <property type="entry name" value="BIFUNCTIONAL POLYNUCLEOTIDE PHOSPHATASE_KINASE"/>
    <property type="match status" value="1"/>
</dbReference>
<dbReference type="GO" id="GO:0046404">
    <property type="term" value="F:ATP-dependent polydeoxyribonucleotide 5'-hydroxyl-kinase activity"/>
    <property type="evidence" value="ECO:0007669"/>
    <property type="project" value="TreeGrafter"/>
</dbReference>
<dbReference type="InterPro" id="IPR027417">
    <property type="entry name" value="P-loop_NTPase"/>
</dbReference>
<dbReference type="GO" id="GO:0003690">
    <property type="term" value="F:double-stranded DNA binding"/>
    <property type="evidence" value="ECO:0007669"/>
    <property type="project" value="TreeGrafter"/>
</dbReference>
<keyword evidence="2" id="KW-0418">Kinase</keyword>
<accession>A0A022WEB5</accession>
<feature type="region of interest" description="Disordered" evidence="1">
    <location>
        <begin position="33"/>
        <end position="54"/>
    </location>
</feature>
<dbReference type="Gene3D" id="3.40.50.1000">
    <property type="entry name" value="HAD superfamily/HAD-like"/>
    <property type="match status" value="1"/>
</dbReference>
<dbReference type="OrthoDB" id="19045at2759"/>
<dbReference type="GO" id="GO:0046403">
    <property type="term" value="F:polynucleotide 3'-phosphatase activity"/>
    <property type="evidence" value="ECO:0007669"/>
    <property type="project" value="TreeGrafter"/>
</dbReference>
<dbReference type="Proteomes" id="UP000023758">
    <property type="component" value="Unassembled WGS sequence"/>
</dbReference>
<keyword evidence="2" id="KW-0808">Transferase</keyword>
<dbReference type="InterPro" id="IPR013954">
    <property type="entry name" value="PNK3P"/>
</dbReference>